<protein>
    <submittedName>
        <fullName evidence="1">Uncharacterized protein</fullName>
    </submittedName>
</protein>
<dbReference type="AlphaFoldDB" id="A0A4Q2VIM7"/>
<accession>A0A4Q2VIM7</accession>
<evidence type="ECO:0000313" key="1">
    <source>
        <dbReference type="EMBL" id="RYC85147.1"/>
    </source>
</evidence>
<reference evidence="1 2" key="1">
    <citation type="submission" date="2016-12" db="EMBL/GenBank/DDBJ databases">
        <title>Draft genome sequence of Fusarium oxysporum causing rot on Narcissus.</title>
        <authorList>
            <person name="Armitage A.D."/>
            <person name="Taylor A."/>
            <person name="Clarkson J.P."/>
            <person name="Harrison R.J."/>
            <person name="Jackson A.C."/>
        </authorList>
    </citation>
    <scope>NUCLEOTIDE SEQUENCE [LARGE SCALE GENOMIC DNA]</scope>
    <source>
        <strain evidence="1 2">N139</strain>
    </source>
</reference>
<proteinExistence type="predicted"/>
<dbReference type="Proteomes" id="UP000290540">
    <property type="component" value="Unassembled WGS sequence"/>
</dbReference>
<dbReference type="EMBL" id="MQTW01000112">
    <property type="protein sequence ID" value="RYC85147.1"/>
    <property type="molecule type" value="Genomic_DNA"/>
</dbReference>
<evidence type="ECO:0000313" key="2">
    <source>
        <dbReference type="Proteomes" id="UP000290540"/>
    </source>
</evidence>
<comment type="caution">
    <text evidence="1">The sequence shown here is derived from an EMBL/GenBank/DDBJ whole genome shotgun (WGS) entry which is preliminary data.</text>
</comment>
<sequence>MFERSVTVSSHDGSERLIDYDLSVAADGTHSKL</sequence>
<name>A0A4Q2VIM7_FUSOX</name>
<organism evidence="1 2">
    <name type="scientific">Fusarium oxysporum f. sp. narcissi</name>
    <dbReference type="NCBI Taxonomy" id="451672"/>
    <lineage>
        <taxon>Eukaryota</taxon>
        <taxon>Fungi</taxon>
        <taxon>Dikarya</taxon>
        <taxon>Ascomycota</taxon>
        <taxon>Pezizomycotina</taxon>
        <taxon>Sordariomycetes</taxon>
        <taxon>Hypocreomycetidae</taxon>
        <taxon>Hypocreales</taxon>
        <taxon>Nectriaceae</taxon>
        <taxon>Fusarium</taxon>
        <taxon>Fusarium oxysporum species complex</taxon>
    </lineage>
</organism>
<gene>
    <name evidence="1" type="ORF">BFJ63_vAg11993</name>
</gene>